<keyword evidence="15 18" id="KW-0234">DNA repair</keyword>
<dbReference type="FunFam" id="1.20.1060.10:FF:000001">
    <property type="entry name" value="DNA polymerase I"/>
    <property type="match status" value="1"/>
</dbReference>
<comment type="catalytic activity">
    <reaction evidence="16 18">
        <text>DNA(n) + a 2'-deoxyribonucleoside 5'-triphosphate = DNA(n+1) + diphosphate</text>
        <dbReference type="Rhea" id="RHEA:22508"/>
        <dbReference type="Rhea" id="RHEA-COMP:17339"/>
        <dbReference type="Rhea" id="RHEA-COMP:17340"/>
        <dbReference type="ChEBI" id="CHEBI:33019"/>
        <dbReference type="ChEBI" id="CHEBI:61560"/>
        <dbReference type="ChEBI" id="CHEBI:173112"/>
        <dbReference type="EC" id="2.7.7.7"/>
    </reaction>
</comment>
<evidence type="ECO:0000256" key="9">
    <source>
        <dbReference type="ARBA" id="ARBA00022722"/>
    </source>
</evidence>
<reference evidence="21 22" key="1">
    <citation type="submission" date="2014-11" db="EMBL/GenBank/DDBJ databases">
        <title>A Rickettsiales Symbiont of Amoebae With Ancient Features.</title>
        <authorList>
            <person name="Schulz F."/>
            <person name="Martijn J."/>
            <person name="Wascher F."/>
            <person name="Kostanjsek R."/>
            <person name="Ettema T.J."/>
            <person name="Horn M."/>
        </authorList>
    </citation>
    <scope>NUCLEOTIDE SEQUENCE [LARGE SCALE GENOMIC DNA]</scope>
    <source>
        <strain evidence="21 22">UWC36</strain>
    </source>
</reference>
<evidence type="ECO:0000256" key="16">
    <source>
        <dbReference type="ARBA" id="ARBA00049244"/>
    </source>
</evidence>
<dbReference type="InterPro" id="IPR029060">
    <property type="entry name" value="PIN-like_dom_sf"/>
</dbReference>
<dbReference type="InterPro" id="IPR001098">
    <property type="entry name" value="DNA-dir_DNA_pol_A_palm_dom"/>
</dbReference>
<dbReference type="GO" id="GO:0003887">
    <property type="term" value="F:DNA-directed DNA polymerase activity"/>
    <property type="evidence" value="ECO:0007669"/>
    <property type="project" value="UniProtKB-UniRule"/>
</dbReference>
<dbReference type="PANTHER" id="PTHR10133">
    <property type="entry name" value="DNA POLYMERASE I"/>
    <property type="match status" value="1"/>
</dbReference>
<dbReference type="CDD" id="cd08637">
    <property type="entry name" value="DNA_pol_A_pol_I_C"/>
    <property type="match status" value="1"/>
</dbReference>
<keyword evidence="22" id="KW-1185">Reference proteome</keyword>
<evidence type="ECO:0000256" key="3">
    <source>
        <dbReference type="ARBA" id="ARBA00011541"/>
    </source>
</evidence>
<comment type="subunit">
    <text evidence="3">Single-chain monomer with multiple functions.</text>
</comment>
<dbReference type="InterPro" id="IPR002298">
    <property type="entry name" value="DNA_polymerase_A"/>
</dbReference>
<dbReference type="InterPro" id="IPR018320">
    <property type="entry name" value="DNA_polymerase_1"/>
</dbReference>
<evidence type="ECO:0000256" key="10">
    <source>
        <dbReference type="ARBA" id="ARBA00022763"/>
    </source>
</evidence>
<keyword evidence="12 18" id="KW-0269">Exonuclease</keyword>
<dbReference type="InterPro" id="IPR020045">
    <property type="entry name" value="DNA_polI_H3TH"/>
</dbReference>
<dbReference type="SUPFAM" id="SSF56672">
    <property type="entry name" value="DNA/RNA polymerases"/>
    <property type="match status" value="1"/>
</dbReference>
<dbReference type="GO" id="GO:0003677">
    <property type="term" value="F:DNA binding"/>
    <property type="evidence" value="ECO:0007669"/>
    <property type="project" value="UniProtKB-UniRule"/>
</dbReference>
<dbReference type="PATRIC" id="fig|86105.3.peg.1703"/>
<dbReference type="PROSITE" id="PS00447">
    <property type="entry name" value="DNA_POLYMERASE_A"/>
    <property type="match status" value="1"/>
</dbReference>
<dbReference type="Pfam" id="PF00476">
    <property type="entry name" value="DNA_pol_A"/>
    <property type="match status" value="1"/>
</dbReference>
<dbReference type="Gene3D" id="1.10.150.20">
    <property type="entry name" value="5' to 3' exonuclease, C-terminal subdomain"/>
    <property type="match status" value="2"/>
</dbReference>
<dbReference type="Gene3D" id="3.40.50.1010">
    <property type="entry name" value="5'-nuclease"/>
    <property type="match status" value="1"/>
</dbReference>
<name>A0A0C1QG45_9RICK</name>
<keyword evidence="11 18" id="KW-0378">Hydrolase</keyword>
<organism evidence="21 22">
    <name type="scientific">Candidatus Jidaibacter acanthamoebae</name>
    <dbReference type="NCBI Taxonomy" id="86105"/>
    <lineage>
        <taxon>Bacteria</taxon>
        <taxon>Pseudomonadati</taxon>
        <taxon>Pseudomonadota</taxon>
        <taxon>Alphaproteobacteria</taxon>
        <taxon>Rickettsiales</taxon>
        <taxon>Candidatus Midichloriaceae</taxon>
        <taxon>Candidatus Jidaibacter</taxon>
    </lineage>
</organism>
<dbReference type="CDD" id="cd09859">
    <property type="entry name" value="PIN_53EXO"/>
    <property type="match status" value="1"/>
</dbReference>
<evidence type="ECO:0000256" key="18">
    <source>
        <dbReference type="RuleBase" id="RU004460"/>
    </source>
</evidence>
<proteinExistence type="inferred from homology"/>
<keyword evidence="10 18" id="KW-0227">DNA damage</keyword>
<keyword evidence="8 18" id="KW-0235">DNA replication</keyword>
<evidence type="ECO:0000256" key="15">
    <source>
        <dbReference type="ARBA" id="ARBA00023204"/>
    </source>
</evidence>
<evidence type="ECO:0000259" key="19">
    <source>
        <dbReference type="SMART" id="SM00475"/>
    </source>
</evidence>
<dbReference type="InterPro" id="IPR008918">
    <property type="entry name" value="HhH2"/>
</dbReference>
<evidence type="ECO:0000256" key="13">
    <source>
        <dbReference type="ARBA" id="ARBA00022932"/>
    </source>
</evidence>
<evidence type="ECO:0000259" key="20">
    <source>
        <dbReference type="SMART" id="SM00482"/>
    </source>
</evidence>
<dbReference type="InterPro" id="IPR002421">
    <property type="entry name" value="5-3_exonuclease"/>
</dbReference>
<evidence type="ECO:0000313" key="22">
    <source>
        <dbReference type="Proteomes" id="UP000031258"/>
    </source>
</evidence>
<dbReference type="Gene3D" id="3.30.420.10">
    <property type="entry name" value="Ribonuclease H-like superfamily/Ribonuclease H"/>
    <property type="match status" value="1"/>
</dbReference>
<dbReference type="EMBL" id="JSWE01000184">
    <property type="protein sequence ID" value="KIE04524.1"/>
    <property type="molecule type" value="Genomic_DNA"/>
</dbReference>
<dbReference type="GO" id="GO:0006261">
    <property type="term" value="P:DNA-templated DNA replication"/>
    <property type="evidence" value="ECO:0007669"/>
    <property type="project" value="UniProtKB-UniRule"/>
</dbReference>
<dbReference type="STRING" id="86105.NF27_HQ00620"/>
<dbReference type="CDD" id="cd09898">
    <property type="entry name" value="H3TH_53EXO"/>
    <property type="match status" value="1"/>
</dbReference>
<keyword evidence="6 18" id="KW-0808">Transferase</keyword>
<keyword evidence="14 18" id="KW-0238">DNA-binding</keyword>
<evidence type="ECO:0000256" key="7">
    <source>
        <dbReference type="ARBA" id="ARBA00022695"/>
    </source>
</evidence>
<comment type="similarity">
    <text evidence="2 18">Belongs to the DNA polymerase type-A family.</text>
</comment>
<dbReference type="AlphaFoldDB" id="A0A0C1QG45"/>
<keyword evidence="7 18" id="KW-0548">Nucleotidyltransferase</keyword>
<evidence type="ECO:0000313" key="21">
    <source>
        <dbReference type="EMBL" id="KIE04524.1"/>
    </source>
</evidence>
<dbReference type="Pfam" id="PF01367">
    <property type="entry name" value="5_3_exonuc"/>
    <property type="match status" value="1"/>
</dbReference>
<dbReference type="GO" id="GO:0008409">
    <property type="term" value="F:5'-3' exonuclease activity"/>
    <property type="evidence" value="ECO:0007669"/>
    <property type="project" value="UniProtKB-UniRule"/>
</dbReference>
<keyword evidence="9" id="KW-0540">Nuclease</keyword>
<dbReference type="NCBIfam" id="TIGR00593">
    <property type="entry name" value="pola"/>
    <property type="match status" value="1"/>
</dbReference>
<evidence type="ECO:0000256" key="6">
    <source>
        <dbReference type="ARBA" id="ARBA00022679"/>
    </source>
</evidence>
<keyword evidence="13 18" id="KW-0239">DNA-directed DNA polymerase</keyword>
<comment type="function">
    <text evidence="1 18">In addition to polymerase activity, this DNA polymerase exhibits 5'-3' exonuclease activity.</text>
</comment>
<feature type="domain" description="DNA-directed DNA polymerase family A palm" evidence="20">
    <location>
        <begin position="619"/>
        <end position="820"/>
    </location>
</feature>
<dbReference type="InterPro" id="IPR036397">
    <property type="entry name" value="RNaseH_sf"/>
</dbReference>
<dbReference type="SUPFAM" id="SSF88723">
    <property type="entry name" value="PIN domain-like"/>
    <property type="match status" value="1"/>
</dbReference>
<dbReference type="FunFam" id="1.10.150.20:FF:000002">
    <property type="entry name" value="DNA polymerase I"/>
    <property type="match status" value="1"/>
</dbReference>
<dbReference type="EC" id="2.7.7.7" evidence="4 17"/>
<dbReference type="InterPro" id="IPR043502">
    <property type="entry name" value="DNA/RNA_pol_sf"/>
</dbReference>
<dbReference type="Gene3D" id="3.30.70.370">
    <property type="match status" value="1"/>
</dbReference>
<dbReference type="RefSeq" id="WP_039458457.1">
    <property type="nucleotide sequence ID" value="NZ_JSWE01000184.1"/>
</dbReference>
<evidence type="ECO:0000256" key="2">
    <source>
        <dbReference type="ARBA" id="ARBA00007705"/>
    </source>
</evidence>
<dbReference type="Gene3D" id="1.20.1060.10">
    <property type="entry name" value="Taq DNA Polymerase, Chain T, domain 4"/>
    <property type="match status" value="1"/>
</dbReference>
<dbReference type="SUPFAM" id="SSF53098">
    <property type="entry name" value="Ribonuclease H-like"/>
    <property type="match status" value="1"/>
</dbReference>
<dbReference type="Pfam" id="PF02739">
    <property type="entry name" value="5_3_exonuc_N"/>
    <property type="match status" value="1"/>
</dbReference>
<dbReference type="PRINTS" id="PR00868">
    <property type="entry name" value="DNAPOLI"/>
</dbReference>
<dbReference type="OrthoDB" id="9806424at2"/>
<evidence type="ECO:0000256" key="8">
    <source>
        <dbReference type="ARBA" id="ARBA00022705"/>
    </source>
</evidence>
<dbReference type="InterPro" id="IPR019760">
    <property type="entry name" value="DNA-dir_DNA_pol_A_CS"/>
</dbReference>
<comment type="caution">
    <text evidence="21">The sequence shown here is derived from an EMBL/GenBank/DDBJ whole genome shotgun (WGS) entry which is preliminary data.</text>
</comment>
<evidence type="ECO:0000256" key="11">
    <source>
        <dbReference type="ARBA" id="ARBA00022801"/>
    </source>
</evidence>
<evidence type="ECO:0000256" key="12">
    <source>
        <dbReference type="ARBA" id="ARBA00022839"/>
    </source>
</evidence>
<dbReference type="SMART" id="SM00482">
    <property type="entry name" value="POLAc"/>
    <property type="match status" value="1"/>
</dbReference>
<evidence type="ECO:0000256" key="17">
    <source>
        <dbReference type="NCBIfam" id="TIGR00593"/>
    </source>
</evidence>
<dbReference type="InterPro" id="IPR012337">
    <property type="entry name" value="RNaseH-like_sf"/>
</dbReference>
<dbReference type="SMART" id="SM00475">
    <property type="entry name" value="53EXOc"/>
    <property type="match status" value="1"/>
</dbReference>
<dbReference type="SMART" id="SM00279">
    <property type="entry name" value="HhH2"/>
    <property type="match status" value="1"/>
</dbReference>
<evidence type="ECO:0000256" key="1">
    <source>
        <dbReference type="ARBA" id="ARBA00002703"/>
    </source>
</evidence>
<evidence type="ECO:0000256" key="5">
    <source>
        <dbReference type="ARBA" id="ARBA00020311"/>
    </source>
</evidence>
<dbReference type="FunFam" id="1.10.150.20:FF:000003">
    <property type="entry name" value="DNA polymerase I"/>
    <property type="match status" value="1"/>
</dbReference>
<evidence type="ECO:0000256" key="14">
    <source>
        <dbReference type="ARBA" id="ARBA00023125"/>
    </source>
</evidence>
<dbReference type="InterPro" id="IPR036279">
    <property type="entry name" value="5-3_exonuclease_C_sf"/>
</dbReference>
<dbReference type="PANTHER" id="PTHR10133:SF27">
    <property type="entry name" value="DNA POLYMERASE NU"/>
    <property type="match status" value="1"/>
</dbReference>
<dbReference type="NCBIfam" id="NF004397">
    <property type="entry name" value="PRK05755.1"/>
    <property type="match status" value="1"/>
</dbReference>
<accession>A0A0C1QG45</accession>
<gene>
    <name evidence="21" type="primary">polA_2</name>
    <name evidence="18" type="synonym">polA</name>
    <name evidence="21" type="ORF">NF27_HQ00620</name>
</gene>
<sequence>MKKLCLIDGYGFVFRAYHSLPPLTRADGMPISCVYGFCNMLSKFLSNDKSDYLAVVLDSGKKNFRHDIFPQYKANRPQLPDDLIVQFPLIRETIEAFNITSLEADGYEADDLIAAYASDALKQGMEVKIISSDKDLMQLVCDNLKLLDPIKNVEIGEEQVVAKLGVKPYQVADYLALIGDSSDNVPGAKGIGPKTAIELLSKFESLDNIYANINNIEKDRLKNLLIESKDIVYLSKDLTNLKRNYNIDCDLDELKIKEPDNEKLAKYLYEQGFKSLVSKFIKEKATDIKFTQPKRNENFIKIEKLSEIKSHIEQIIREGKVGIFDNGNTFYFSYGNSNYEMHYNNYSRQESFLESESINYNDIIKEFKELFEATYVLKIVINAKELYKKLYCLNIELKAFDDIAQISYSLETGKHSCELNDLIRVYLGEEASHNSVTILRIYDNLQERLLHEKQFYLYESIEKPLSPILAKMEIKGVKVDGTFLKNLSQEFKLRLNELEKEIFKEAGREFLLSSPKQLGEVLFTELGIKGGKKSKSGTFSTGADILEKLSDQGYDIADKILVWRQFSKLINTYTDALPNSINPKTGRVHTTFMMTLTNTGRLSSRDPNLQNIPIRSDEGQKIRKAFVADKDHLIISADYSQIELRLLAHIADIQTLKQAFHDKQDIHAITASQIFGVALKDVDSNLRRQAKTINFGIVYGISAFGLAKRLDISQYEAKDYIDKYFKQYPGIKEYMDETIEYAKTHGYVKNLFGRKCYINGINDKNYSMRGFAERAAINAPLQSGNADIIKKAMVHMPESIQDYMVLQIHDELLFEIPENKLEEYSKTIKRVMEGACKISVPLEVEVHSARNWGK</sequence>
<protein>
    <recommendedName>
        <fullName evidence="5 17">DNA polymerase I</fullName>
        <ecNumber evidence="4 17">2.7.7.7</ecNumber>
    </recommendedName>
</protein>
<dbReference type="SUPFAM" id="SSF47807">
    <property type="entry name" value="5' to 3' exonuclease, C-terminal subdomain"/>
    <property type="match status" value="1"/>
</dbReference>
<evidence type="ECO:0000256" key="4">
    <source>
        <dbReference type="ARBA" id="ARBA00012417"/>
    </source>
</evidence>
<feature type="domain" description="5'-3' exonuclease" evidence="19">
    <location>
        <begin position="2"/>
        <end position="257"/>
    </location>
</feature>
<dbReference type="InterPro" id="IPR020046">
    <property type="entry name" value="5-3_exonucl_a-hlix_arch_N"/>
</dbReference>
<dbReference type="Proteomes" id="UP000031258">
    <property type="component" value="Unassembled WGS sequence"/>
</dbReference>
<dbReference type="GO" id="GO:0006302">
    <property type="term" value="P:double-strand break repair"/>
    <property type="evidence" value="ECO:0007669"/>
    <property type="project" value="TreeGrafter"/>
</dbReference>